<dbReference type="InterPro" id="IPR000182">
    <property type="entry name" value="GNAT_dom"/>
</dbReference>
<dbReference type="AlphaFoldDB" id="A0A1H9XBH9"/>
<keyword evidence="3" id="KW-1185">Reference proteome</keyword>
<feature type="domain" description="N-acetyltransferase" evidence="1">
    <location>
        <begin position="128"/>
        <end position="264"/>
    </location>
</feature>
<name>A0A1H9XBH9_9PSEU</name>
<dbReference type="SUPFAM" id="SSF55729">
    <property type="entry name" value="Acyl-CoA N-acyltransferases (Nat)"/>
    <property type="match status" value="1"/>
</dbReference>
<proteinExistence type="predicted"/>
<accession>A0A1H9XBH9</accession>
<dbReference type="STRING" id="155974.SAMN04487818_1148"/>
<evidence type="ECO:0000259" key="1">
    <source>
        <dbReference type="PROSITE" id="PS51186"/>
    </source>
</evidence>
<reference evidence="3" key="1">
    <citation type="submission" date="2016-10" db="EMBL/GenBank/DDBJ databases">
        <authorList>
            <person name="Varghese N."/>
            <person name="Submissions S."/>
        </authorList>
    </citation>
    <scope>NUCLEOTIDE SEQUENCE [LARGE SCALE GENOMIC DNA]</scope>
    <source>
        <strain evidence="3">DSM 44260</strain>
    </source>
</reference>
<keyword evidence="2" id="KW-0808">Transferase</keyword>
<dbReference type="Gene3D" id="3.40.630.30">
    <property type="match status" value="1"/>
</dbReference>
<evidence type="ECO:0000313" key="2">
    <source>
        <dbReference type="EMBL" id="SES43485.1"/>
    </source>
</evidence>
<gene>
    <name evidence="2" type="ORF">SAMN04487818_1148</name>
</gene>
<evidence type="ECO:0000313" key="3">
    <source>
        <dbReference type="Proteomes" id="UP000199051"/>
    </source>
</evidence>
<dbReference type="CDD" id="cd04301">
    <property type="entry name" value="NAT_SF"/>
    <property type="match status" value="1"/>
</dbReference>
<dbReference type="GO" id="GO:0016747">
    <property type="term" value="F:acyltransferase activity, transferring groups other than amino-acyl groups"/>
    <property type="evidence" value="ECO:0007669"/>
    <property type="project" value="InterPro"/>
</dbReference>
<protein>
    <submittedName>
        <fullName evidence="2">Acetyltransferase (GNAT) domain-containing protein</fullName>
    </submittedName>
</protein>
<dbReference type="PROSITE" id="PS51186">
    <property type="entry name" value="GNAT"/>
    <property type="match status" value="1"/>
</dbReference>
<dbReference type="EMBL" id="FOGI01000014">
    <property type="protein sequence ID" value="SES43485.1"/>
    <property type="molecule type" value="Genomic_DNA"/>
</dbReference>
<dbReference type="Proteomes" id="UP000199051">
    <property type="component" value="Unassembled WGS sequence"/>
</dbReference>
<organism evidence="2 3">
    <name type="scientific">Actinokineospora terrae</name>
    <dbReference type="NCBI Taxonomy" id="155974"/>
    <lineage>
        <taxon>Bacteria</taxon>
        <taxon>Bacillati</taxon>
        <taxon>Actinomycetota</taxon>
        <taxon>Actinomycetes</taxon>
        <taxon>Pseudonocardiales</taxon>
        <taxon>Pseudonocardiaceae</taxon>
        <taxon>Actinokineospora</taxon>
    </lineage>
</organism>
<sequence length="264" mass="29395">MFRKGEAQLGDGVWQRIRGFEERFARAQASEVVELGWGYAVLQSEFTASWHHNRVIVTGDVDPGAVAATADEVLGGRGLGHRLVQFDRDEQGAAAVRAFACYQVHERIVTMAHSGELPPRTSTGVEALSVAELVPSLIADWRADYPDDTAEQIRELAERITLYERGADVTFLGVRDDEGDVIARGELYIADGVAQFENVIVRPEHREKGLGRQLVLEALHRSAAAGADVWFLIAQAEDWPRGWYERLGYRSGPVVHVYQRMPSR</sequence>
<dbReference type="Pfam" id="PF13508">
    <property type="entry name" value="Acetyltransf_7"/>
    <property type="match status" value="1"/>
</dbReference>
<dbReference type="InterPro" id="IPR016181">
    <property type="entry name" value="Acyl_CoA_acyltransferase"/>
</dbReference>